<feature type="transmembrane region" description="Helical" evidence="2">
    <location>
        <begin position="238"/>
        <end position="258"/>
    </location>
</feature>
<evidence type="ECO:0000256" key="1">
    <source>
        <dbReference type="SAM" id="MobiDB-lite"/>
    </source>
</evidence>
<feature type="transmembrane region" description="Helical" evidence="2">
    <location>
        <begin position="24"/>
        <end position="46"/>
    </location>
</feature>
<protein>
    <submittedName>
        <fullName evidence="3">Membrane protein</fullName>
    </submittedName>
</protein>
<feature type="transmembrane region" description="Helical" evidence="2">
    <location>
        <begin position="130"/>
        <end position="148"/>
    </location>
</feature>
<dbReference type="Proteomes" id="UP000321424">
    <property type="component" value="Unassembled WGS sequence"/>
</dbReference>
<dbReference type="EMBL" id="BJXA01000122">
    <property type="protein sequence ID" value="GEM43938.1"/>
    <property type="molecule type" value="Genomic_DNA"/>
</dbReference>
<proteinExistence type="predicted"/>
<feature type="transmembrane region" description="Helical" evidence="2">
    <location>
        <begin position="98"/>
        <end position="118"/>
    </location>
</feature>
<name>A0A511MUP3_9NOCA</name>
<evidence type="ECO:0000256" key="2">
    <source>
        <dbReference type="SAM" id="Phobius"/>
    </source>
</evidence>
<reference evidence="3 4" key="1">
    <citation type="submission" date="2019-07" db="EMBL/GenBank/DDBJ databases">
        <title>Whole genome shotgun sequence of Nocardia ninae NBRC 108245.</title>
        <authorList>
            <person name="Hosoyama A."/>
            <person name="Uohara A."/>
            <person name="Ohji S."/>
            <person name="Ichikawa N."/>
        </authorList>
    </citation>
    <scope>NUCLEOTIDE SEQUENCE [LARGE SCALE GENOMIC DNA]</scope>
    <source>
        <strain evidence="3 4">NBRC 108245</strain>
    </source>
</reference>
<accession>A0A511MUP3</accession>
<sequence length="277" mass="28383">MPLSSPTPPTPSAAVPLVGSLKTLLLRGLLAGLIAGLLAASVGYFVGEPKVDAAIAIEEAGSAADHPHGAEPEASGGHSHGDEEEPLVSRAGQKAGQFLALGLAGLALGAIFASVAHFARRYTTFSGPKLALALGLGGWAAIVAVPFFKYPANPPAVGDPDTINQRTLLWLAAVLLGLVAVGVGVYVYKVLRGRLSMLRLIAGVAAFVLVTAVGYILLPGVDEVKADFPASLLWQFRVASLAQTATLWACLALGFAALTEFATRTDTPVRESIATAG</sequence>
<gene>
    <name evidence="3" type="ORF">NN4_84570</name>
</gene>
<dbReference type="AlphaFoldDB" id="A0A511MUP3"/>
<keyword evidence="4" id="KW-1185">Reference proteome</keyword>
<dbReference type="Pfam" id="PF09490">
    <property type="entry name" value="CbtA"/>
    <property type="match status" value="1"/>
</dbReference>
<feature type="transmembrane region" description="Helical" evidence="2">
    <location>
        <begin position="200"/>
        <end position="218"/>
    </location>
</feature>
<keyword evidence="2" id="KW-1133">Transmembrane helix</keyword>
<dbReference type="InterPro" id="IPR012666">
    <property type="entry name" value="CbtA_put"/>
</dbReference>
<organism evidence="3 4">
    <name type="scientific">Nocardia ninae NBRC 108245</name>
    <dbReference type="NCBI Taxonomy" id="1210091"/>
    <lineage>
        <taxon>Bacteria</taxon>
        <taxon>Bacillati</taxon>
        <taxon>Actinomycetota</taxon>
        <taxon>Actinomycetes</taxon>
        <taxon>Mycobacteriales</taxon>
        <taxon>Nocardiaceae</taxon>
        <taxon>Nocardia</taxon>
    </lineage>
</organism>
<keyword evidence="2" id="KW-0472">Membrane</keyword>
<feature type="region of interest" description="Disordered" evidence="1">
    <location>
        <begin position="62"/>
        <end position="87"/>
    </location>
</feature>
<keyword evidence="2" id="KW-0812">Transmembrane</keyword>
<feature type="transmembrane region" description="Helical" evidence="2">
    <location>
        <begin position="168"/>
        <end position="188"/>
    </location>
</feature>
<comment type="caution">
    <text evidence="3">The sequence shown here is derived from an EMBL/GenBank/DDBJ whole genome shotgun (WGS) entry which is preliminary data.</text>
</comment>
<evidence type="ECO:0000313" key="4">
    <source>
        <dbReference type="Proteomes" id="UP000321424"/>
    </source>
</evidence>
<dbReference type="RefSeq" id="WP_371865821.1">
    <property type="nucleotide sequence ID" value="NZ_BJXA01000122.1"/>
</dbReference>
<evidence type="ECO:0000313" key="3">
    <source>
        <dbReference type="EMBL" id="GEM43938.1"/>
    </source>
</evidence>